<evidence type="ECO:0000313" key="2">
    <source>
        <dbReference type="EMBL" id="KAG6661378.1"/>
    </source>
</evidence>
<organism evidence="2 3">
    <name type="scientific">Carya illinoinensis</name>
    <name type="common">Pecan</name>
    <dbReference type="NCBI Taxonomy" id="32201"/>
    <lineage>
        <taxon>Eukaryota</taxon>
        <taxon>Viridiplantae</taxon>
        <taxon>Streptophyta</taxon>
        <taxon>Embryophyta</taxon>
        <taxon>Tracheophyta</taxon>
        <taxon>Spermatophyta</taxon>
        <taxon>Magnoliopsida</taxon>
        <taxon>eudicotyledons</taxon>
        <taxon>Gunneridae</taxon>
        <taxon>Pentapetalae</taxon>
        <taxon>rosids</taxon>
        <taxon>fabids</taxon>
        <taxon>Fagales</taxon>
        <taxon>Juglandaceae</taxon>
        <taxon>Carya</taxon>
    </lineage>
</organism>
<keyword evidence="1" id="KW-1133">Transmembrane helix</keyword>
<reference evidence="2" key="1">
    <citation type="submission" date="2020-12" db="EMBL/GenBank/DDBJ databases">
        <title>WGS assembly of Carya illinoinensis cv. Pawnee.</title>
        <authorList>
            <person name="Platts A."/>
            <person name="Shu S."/>
            <person name="Wright S."/>
            <person name="Barry K."/>
            <person name="Edger P."/>
            <person name="Pires J.C."/>
            <person name="Schmutz J."/>
        </authorList>
    </citation>
    <scope>NUCLEOTIDE SEQUENCE</scope>
    <source>
        <tissue evidence="2">Leaf</tissue>
    </source>
</reference>
<evidence type="ECO:0000256" key="1">
    <source>
        <dbReference type="SAM" id="Phobius"/>
    </source>
</evidence>
<evidence type="ECO:0000313" key="3">
    <source>
        <dbReference type="Proteomes" id="UP000811609"/>
    </source>
</evidence>
<keyword evidence="3" id="KW-1185">Reference proteome</keyword>
<dbReference type="Proteomes" id="UP000811609">
    <property type="component" value="Chromosome 3"/>
</dbReference>
<keyword evidence="1" id="KW-0472">Membrane</keyword>
<name>A0A8T1R2B1_CARIL</name>
<accession>A0A8T1R2B1</accession>
<proteinExistence type="predicted"/>
<feature type="transmembrane region" description="Helical" evidence="1">
    <location>
        <begin position="26"/>
        <end position="46"/>
    </location>
</feature>
<keyword evidence="1" id="KW-0812">Transmembrane</keyword>
<dbReference type="EMBL" id="CM031811">
    <property type="protein sequence ID" value="KAG6661378.1"/>
    <property type="molecule type" value="Genomic_DNA"/>
</dbReference>
<sequence>MEPSPHLFGRTYLVNLRFQWLKIQKLRFLISIFSVAFVSFECGTAFRDFIQLFDLYKQVPTRY</sequence>
<dbReference type="AlphaFoldDB" id="A0A8T1R2B1"/>
<protein>
    <submittedName>
        <fullName evidence="2">Uncharacterized protein</fullName>
    </submittedName>
</protein>
<comment type="caution">
    <text evidence="2">The sequence shown here is derived from an EMBL/GenBank/DDBJ whole genome shotgun (WGS) entry which is preliminary data.</text>
</comment>
<gene>
    <name evidence="2" type="ORF">CIPAW_03G170100</name>
</gene>